<dbReference type="Pfam" id="PF04072">
    <property type="entry name" value="LCM"/>
    <property type="match status" value="1"/>
</dbReference>
<dbReference type="GO" id="GO:0009966">
    <property type="term" value="P:regulation of signal transduction"/>
    <property type="evidence" value="ECO:0007669"/>
    <property type="project" value="UniProtKB-ARBA"/>
</dbReference>
<proteinExistence type="inferred from homology"/>
<dbReference type="GO" id="GO:0018423">
    <property type="term" value="F:protein C-terminal leucine carboxyl O-methyltransferase activity"/>
    <property type="evidence" value="ECO:0007669"/>
    <property type="project" value="UniProtKB-EC"/>
</dbReference>
<protein>
    <recommendedName>
        <fullName evidence="7">Leucine carboxyl methyltransferase 1</fullName>
        <ecNumber evidence="7">2.1.1.233</ecNumber>
    </recommendedName>
</protein>
<gene>
    <name evidence="9" type="ORF">OXX778_LOCUS1480</name>
</gene>
<dbReference type="OrthoDB" id="203237at2759"/>
<dbReference type="EMBL" id="CAJNOC010000095">
    <property type="protein sequence ID" value="CAF0714488.1"/>
    <property type="molecule type" value="Genomic_DNA"/>
</dbReference>
<comment type="function">
    <text evidence="2 7">Methylates the carboxyl group of the C-terminal leucine residue of protein phosphatase 2A catalytic subunits to form alpha-leucine ester residues.</text>
</comment>
<organism evidence="9 10">
    <name type="scientific">Brachionus calyciflorus</name>
    <dbReference type="NCBI Taxonomy" id="104777"/>
    <lineage>
        <taxon>Eukaryota</taxon>
        <taxon>Metazoa</taxon>
        <taxon>Spiralia</taxon>
        <taxon>Gnathifera</taxon>
        <taxon>Rotifera</taxon>
        <taxon>Eurotatoria</taxon>
        <taxon>Monogononta</taxon>
        <taxon>Pseudotrocha</taxon>
        <taxon>Ploima</taxon>
        <taxon>Brachionidae</taxon>
        <taxon>Brachionus</taxon>
    </lineage>
</organism>
<evidence type="ECO:0000256" key="4">
    <source>
        <dbReference type="ARBA" id="ARBA00022603"/>
    </source>
</evidence>
<evidence type="ECO:0000256" key="2">
    <source>
        <dbReference type="ARBA" id="ARBA00003455"/>
    </source>
</evidence>
<evidence type="ECO:0000313" key="9">
    <source>
        <dbReference type="EMBL" id="CAF0714488.1"/>
    </source>
</evidence>
<accession>A0A813M737</accession>
<feature type="binding site" evidence="8">
    <location>
        <position position="205"/>
    </location>
    <ligand>
        <name>S-adenosyl-L-methionine</name>
        <dbReference type="ChEBI" id="CHEBI:59789"/>
    </ligand>
</feature>
<dbReference type="PANTHER" id="PTHR13600:SF33">
    <property type="entry name" value="LEUCINE CARBOXYL METHYLTRANSFERASE 1"/>
    <property type="match status" value="1"/>
</dbReference>
<evidence type="ECO:0000256" key="1">
    <source>
        <dbReference type="ARBA" id="ARBA00000724"/>
    </source>
</evidence>
<sequence>MSSDEAIQLTNNDASTCKSYAVSKGYWHDPYISYFSSNQQLMEHKPPEMSRGYFARVNAMRSRVYKFLDKFDDAQIINLGAGYDTLYFDLIDRNLKFKKYIEIDFSRIVSSKIRLIRTKKNLSDKIPKPKVEEIHQPEAQSQGEFKVPSLFPRPISVHPALKSNTEIHAGNYDLISADLRNLKDLDQKLKTCDINFDQPTLIIAECVLVYMSNEHSSSLLKYLTDNFKKVAFVNYEQVNLKDKFGDIMLANMEARACKLQGTDACASKQTQLERFVTCGFVQDFCQIITMSDFYLNKMDKLERSRIESIEFLDETELLFQLMDHYCVCIASNSEEFKQLFF</sequence>
<dbReference type="PANTHER" id="PTHR13600">
    <property type="entry name" value="LEUCINE CARBOXYL METHYLTRANSFERASE"/>
    <property type="match status" value="1"/>
</dbReference>
<dbReference type="InterPro" id="IPR029063">
    <property type="entry name" value="SAM-dependent_MTases_sf"/>
</dbReference>
<dbReference type="GO" id="GO:0032259">
    <property type="term" value="P:methylation"/>
    <property type="evidence" value="ECO:0007669"/>
    <property type="project" value="UniProtKB-KW"/>
</dbReference>
<dbReference type="InterPro" id="IPR007213">
    <property type="entry name" value="Ppm1/Ppm2/Tcmp"/>
</dbReference>
<dbReference type="AlphaFoldDB" id="A0A813M737"/>
<dbReference type="FunFam" id="3.40.50.150:FF:000092">
    <property type="entry name" value="Leucine carboxyl methyltransferase 1"/>
    <property type="match status" value="1"/>
</dbReference>
<evidence type="ECO:0000256" key="7">
    <source>
        <dbReference type="PIRNR" id="PIRNR016305"/>
    </source>
</evidence>
<keyword evidence="6 7" id="KW-0949">S-adenosyl-L-methionine</keyword>
<comment type="catalytic activity">
    <reaction evidence="1 7">
        <text>[phosphatase 2A protein]-C-terminal L-leucine + S-adenosyl-L-methionine = [phosphatase 2A protein]-C-terminal L-leucine methyl ester + S-adenosyl-L-homocysteine</text>
        <dbReference type="Rhea" id="RHEA:48544"/>
        <dbReference type="Rhea" id="RHEA-COMP:12134"/>
        <dbReference type="Rhea" id="RHEA-COMP:12135"/>
        <dbReference type="ChEBI" id="CHEBI:57856"/>
        <dbReference type="ChEBI" id="CHEBI:59789"/>
        <dbReference type="ChEBI" id="CHEBI:90516"/>
        <dbReference type="ChEBI" id="CHEBI:90517"/>
        <dbReference type="EC" id="2.1.1.233"/>
    </reaction>
</comment>
<feature type="binding site" evidence="8">
    <location>
        <position position="56"/>
    </location>
    <ligand>
        <name>S-adenosyl-L-methionine</name>
        <dbReference type="ChEBI" id="CHEBI:59789"/>
    </ligand>
</feature>
<evidence type="ECO:0000256" key="5">
    <source>
        <dbReference type="ARBA" id="ARBA00022679"/>
    </source>
</evidence>
<name>A0A813M737_9BILA</name>
<evidence type="ECO:0000256" key="6">
    <source>
        <dbReference type="ARBA" id="ARBA00022691"/>
    </source>
</evidence>
<dbReference type="InterPro" id="IPR016651">
    <property type="entry name" value="LCMT1"/>
</dbReference>
<feature type="binding site" evidence="8">
    <location>
        <position position="80"/>
    </location>
    <ligand>
        <name>S-adenosyl-L-methionine</name>
        <dbReference type="ChEBI" id="CHEBI:59789"/>
    </ligand>
</feature>
<keyword evidence="5 7" id="KW-0808">Transferase</keyword>
<dbReference type="EC" id="2.1.1.233" evidence="7"/>
<keyword evidence="4 7" id="KW-0489">Methyltransferase</keyword>
<dbReference type="PIRSF" id="PIRSF016305">
    <property type="entry name" value="LCM_mtfrase"/>
    <property type="match status" value="1"/>
</dbReference>
<reference evidence="9" key="1">
    <citation type="submission" date="2021-02" db="EMBL/GenBank/DDBJ databases">
        <authorList>
            <person name="Nowell W R."/>
        </authorList>
    </citation>
    <scope>NUCLEOTIDE SEQUENCE</scope>
    <source>
        <strain evidence="9">Ploen Becks lab</strain>
    </source>
</reference>
<evidence type="ECO:0000256" key="8">
    <source>
        <dbReference type="PIRSR" id="PIRSR016305-1"/>
    </source>
</evidence>
<dbReference type="SUPFAM" id="SSF53335">
    <property type="entry name" value="S-adenosyl-L-methionine-dependent methyltransferases"/>
    <property type="match status" value="1"/>
</dbReference>
<keyword evidence="10" id="KW-1185">Reference proteome</keyword>
<dbReference type="Proteomes" id="UP000663879">
    <property type="component" value="Unassembled WGS sequence"/>
</dbReference>
<dbReference type="Gene3D" id="3.40.50.150">
    <property type="entry name" value="Vaccinia Virus protein VP39"/>
    <property type="match status" value="1"/>
</dbReference>
<feature type="binding site" evidence="8">
    <location>
        <begin position="178"/>
        <end position="179"/>
    </location>
    <ligand>
        <name>S-adenosyl-L-methionine</name>
        <dbReference type="ChEBI" id="CHEBI:59789"/>
    </ligand>
</feature>
<comment type="similarity">
    <text evidence="3 7">Belongs to the methyltransferase superfamily. LCMT family.</text>
</comment>
<evidence type="ECO:0000313" key="10">
    <source>
        <dbReference type="Proteomes" id="UP000663879"/>
    </source>
</evidence>
<comment type="caution">
    <text evidence="9">The sequence shown here is derived from an EMBL/GenBank/DDBJ whole genome shotgun (WGS) entry which is preliminary data.</text>
</comment>
<dbReference type="GO" id="GO:0005829">
    <property type="term" value="C:cytosol"/>
    <property type="evidence" value="ECO:0007669"/>
    <property type="project" value="TreeGrafter"/>
</dbReference>
<evidence type="ECO:0000256" key="3">
    <source>
        <dbReference type="ARBA" id="ARBA00010703"/>
    </source>
</evidence>